<evidence type="ECO:0000256" key="1">
    <source>
        <dbReference type="SAM" id="MobiDB-lite"/>
    </source>
</evidence>
<feature type="region of interest" description="Disordered" evidence="1">
    <location>
        <begin position="45"/>
        <end position="80"/>
    </location>
</feature>
<protein>
    <submittedName>
        <fullName evidence="2">Uncharacterized protein</fullName>
    </submittedName>
</protein>
<name>R0JI11_ANAPL</name>
<accession>R0JI11</accession>
<evidence type="ECO:0000313" key="3">
    <source>
        <dbReference type="Proteomes" id="UP000296049"/>
    </source>
</evidence>
<organism evidence="2 3">
    <name type="scientific">Anas platyrhynchos</name>
    <name type="common">Mallard</name>
    <name type="synonym">Anas boschas</name>
    <dbReference type="NCBI Taxonomy" id="8839"/>
    <lineage>
        <taxon>Eukaryota</taxon>
        <taxon>Metazoa</taxon>
        <taxon>Chordata</taxon>
        <taxon>Craniata</taxon>
        <taxon>Vertebrata</taxon>
        <taxon>Euteleostomi</taxon>
        <taxon>Archelosauria</taxon>
        <taxon>Archosauria</taxon>
        <taxon>Dinosauria</taxon>
        <taxon>Saurischia</taxon>
        <taxon>Theropoda</taxon>
        <taxon>Coelurosauria</taxon>
        <taxon>Aves</taxon>
        <taxon>Neognathae</taxon>
        <taxon>Galloanserae</taxon>
        <taxon>Anseriformes</taxon>
        <taxon>Anatidae</taxon>
        <taxon>Anatinae</taxon>
        <taxon>Anas</taxon>
    </lineage>
</organism>
<reference evidence="3" key="1">
    <citation type="journal article" date="2013" name="Nat. Genet.">
        <title>The duck genome and transcriptome provide insight into an avian influenza virus reservoir species.</title>
        <authorList>
            <person name="Huang Y."/>
            <person name="Li Y."/>
            <person name="Burt D.W."/>
            <person name="Chen H."/>
            <person name="Zhang Y."/>
            <person name="Qian W."/>
            <person name="Kim H."/>
            <person name="Gan S."/>
            <person name="Zhao Y."/>
            <person name="Li J."/>
            <person name="Yi K."/>
            <person name="Feng H."/>
            <person name="Zhu P."/>
            <person name="Li B."/>
            <person name="Liu Q."/>
            <person name="Fairley S."/>
            <person name="Magor K.E."/>
            <person name="Du Z."/>
            <person name="Hu X."/>
            <person name="Goodman L."/>
            <person name="Tafer H."/>
            <person name="Vignal A."/>
            <person name="Lee T."/>
            <person name="Kim K.W."/>
            <person name="Sheng Z."/>
            <person name="An Y."/>
            <person name="Searle S."/>
            <person name="Herrero J."/>
            <person name="Groenen M.A."/>
            <person name="Crooijmans R.P."/>
            <person name="Faraut T."/>
            <person name="Cai Q."/>
            <person name="Webster R.G."/>
            <person name="Aldridge J.R."/>
            <person name="Warren W.C."/>
            <person name="Bartschat S."/>
            <person name="Kehr S."/>
            <person name="Marz M."/>
            <person name="Stadler P.F."/>
            <person name="Smith J."/>
            <person name="Kraus R.H."/>
            <person name="Zhao Y."/>
            <person name="Ren L."/>
            <person name="Fei J."/>
            <person name="Morisson M."/>
            <person name="Kaiser P."/>
            <person name="Griffin D.K."/>
            <person name="Rao M."/>
            <person name="Pitel F."/>
            <person name="Wang J."/>
            <person name="Li N."/>
        </authorList>
    </citation>
    <scope>NUCLEOTIDE SEQUENCE [LARGE SCALE GENOMIC DNA]</scope>
</reference>
<sequence>MPANFTTCSCTVGDTLGPGDRMLAVAVSQGEPVVQPALAAIKGPQQASLAEEQPASALDMDTSPRHDNILQERSLDSMAT</sequence>
<evidence type="ECO:0000313" key="2">
    <source>
        <dbReference type="EMBL" id="EOA96636.1"/>
    </source>
</evidence>
<gene>
    <name evidence="2" type="ORF">Anapl_17544</name>
</gene>
<dbReference type="AlphaFoldDB" id="R0JI11"/>
<dbReference type="EMBL" id="KB743918">
    <property type="protein sequence ID" value="EOA96636.1"/>
    <property type="molecule type" value="Genomic_DNA"/>
</dbReference>
<keyword evidence="3" id="KW-1185">Reference proteome</keyword>
<proteinExistence type="predicted"/>
<dbReference type="Proteomes" id="UP000296049">
    <property type="component" value="Unassembled WGS sequence"/>
</dbReference>
<feature type="compositionally biased region" description="Basic and acidic residues" evidence="1">
    <location>
        <begin position="62"/>
        <end position="80"/>
    </location>
</feature>